<keyword evidence="2" id="KW-1185">Reference proteome</keyword>
<name>A0A5B7CPP8_PORTR</name>
<gene>
    <name evidence="1" type="ORF">E2C01_004369</name>
</gene>
<comment type="caution">
    <text evidence="1">The sequence shown here is derived from an EMBL/GenBank/DDBJ whole genome shotgun (WGS) entry which is preliminary data.</text>
</comment>
<reference evidence="1 2" key="1">
    <citation type="submission" date="2019-05" db="EMBL/GenBank/DDBJ databases">
        <title>Another draft genome of Portunus trituberculatus and its Hox gene families provides insights of decapod evolution.</title>
        <authorList>
            <person name="Jeong J.-H."/>
            <person name="Song I."/>
            <person name="Kim S."/>
            <person name="Choi T."/>
            <person name="Kim D."/>
            <person name="Ryu S."/>
            <person name="Kim W."/>
        </authorList>
    </citation>
    <scope>NUCLEOTIDE SEQUENCE [LARGE SCALE GENOMIC DNA]</scope>
    <source>
        <tissue evidence="1">Muscle</tissue>
    </source>
</reference>
<evidence type="ECO:0000313" key="2">
    <source>
        <dbReference type="Proteomes" id="UP000324222"/>
    </source>
</evidence>
<evidence type="ECO:0000313" key="1">
    <source>
        <dbReference type="EMBL" id="MPC11697.1"/>
    </source>
</evidence>
<sequence>MQCAVYGVLKWPSGVWCSAIEVVVVLDKCAIHLSPPLLFLIDTLIDSRTLSWWEAVAPRRQLDGTCGPLLPSDTSHDHWGRV</sequence>
<dbReference type="Proteomes" id="UP000324222">
    <property type="component" value="Unassembled WGS sequence"/>
</dbReference>
<organism evidence="1 2">
    <name type="scientific">Portunus trituberculatus</name>
    <name type="common">Swimming crab</name>
    <name type="synonym">Neptunus trituberculatus</name>
    <dbReference type="NCBI Taxonomy" id="210409"/>
    <lineage>
        <taxon>Eukaryota</taxon>
        <taxon>Metazoa</taxon>
        <taxon>Ecdysozoa</taxon>
        <taxon>Arthropoda</taxon>
        <taxon>Crustacea</taxon>
        <taxon>Multicrustacea</taxon>
        <taxon>Malacostraca</taxon>
        <taxon>Eumalacostraca</taxon>
        <taxon>Eucarida</taxon>
        <taxon>Decapoda</taxon>
        <taxon>Pleocyemata</taxon>
        <taxon>Brachyura</taxon>
        <taxon>Eubrachyura</taxon>
        <taxon>Portunoidea</taxon>
        <taxon>Portunidae</taxon>
        <taxon>Portuninae</taxon>
        <taxon>Portunus</taxon>
    </lineage>
</organism>
<proteinExistence type="predicted"/>
<accession>A0A5B7CPP8</accession>
<dbReference type="EMBL" id="VSRR010000177">
    <property type="protein sequence ID" value="MPC11697.1"/>
    <property type="molecule type" value="Genomic_DNA"/>
</dbReference>
<dbReference type="AlphaFoldDB" id="A0A5B7CPP8"/>
<protein>
    <submittedName>
        <fullName evidence="1">Uncharacterized protein</fullName>
    </submittedName>
</protein>